<keyword evidence="3" id="KW-1185">Reference proteome</keyword>
<evidence type="ECO:0000256" key="1">
    <source>
        <dbReference type="SAM" id="MobiDB-lite"/>
    </source>
</evidence>
<reference evidence="2" key="1">
    <citation type="submission" date="2018-01" db="EMBL/GenBank/DDBJ databases">
        <authorList>
            <person name="Mao J.F."/>
        </authorList>
    </citation>
    <scope>NUCLEOTIDE SEQUENCE</scope>
    <source>
        <strain evidence="2">Huo1</strain>
        <tissue evidence="2">Leaf</tissue>
    </source>
</reference>
<organism evidence="2">
    <name type="scientific">Salvia splendens</name>
    <name type="common">Scarlet sage</name>
    <dbReference type="NCBI Taxonomy" id="180675"/>
    <lineage>
        <taxon>Eukaryota</taxon>
        <taxon>Viridiplantae</taxon>
        <taxon>Streptophyta</taxon>
        <taxon>Embryophyta</taxon>
        <taxon>Tracheophyta</taxon>
        <taxon>Spermatophyta</taxon>
        <taxon>Magnoliopsida</taxon>
        <taxon>eudicotyledons</taxon>
        <taxon>Gunneridae</taxon>
        <taxon>Pentapetalae</taxon>
        <taxon>asterids</taxon>
        <taxon>lamiids</taxon>
        <taxon>Lamiales</taxon>
        <taxon>Lamiaceae</taxon>
        <taxon>Nepetoideae</taxon>
        <taxon>Mentheae</taxon>
        <taxon>Salviinae</taxon>
        <taxon>Salvia</taxon>
        <taxon>Salvia subgen. Calosphace</taxon>
        <taxon>core Calosphace</taxon>
    </lineage>
</organism>
<name>A0A8X9A168_SALSN</name>
<sequence>MIVSGNTWANHLPRNHLMGAYHSYGEQAYNQLCELFGRKANTQEMEVTLIILSDSGQSHGNVGDASHNNGRLEEGGDVNSSNKISFARRKLMFDDGGPQDLESTNKKPECYYIPGANGTMERVRE</sequence>
<accession>A0A8X9A168</accession>
<proteinExistence type="predicted"/>
<protein>
    <submittedName>
        <fullName evidence="2">Uncharacterized protein</fullName>
    </submittedName>
</protein>
<reference evidence="2" key="2">
    <citation type="submission" date="2020-08" db="EMBL/GenBank/DDBJ databases">
        <title>Plant Genome Project.</title>
        <authorList>
            <person name="Zhang R.-G."/>
        </authorList>
    </citation>
    <scope>NUCLEOTIDE SEQUENCE</scope>
    <source>
        <strain evidence="2">Huo1</strain>
        <tissue evidence="2">Leaf</tissue>
    </source>
</reference>
<evidence type="ECO:0000313" key="3">
    <source>
        <dbReference type="Proteomes" id="UP000298416"/>
    </source>
</evidence>
<comment type="caution">
    <text evidence="2">The sequence shown here is derived from an EMBL/GenBank/DDBJ whole genome shotgun (WGS) entry which is preliminary data.</text>
</comment>
<dbReference type="Proteomes" id="UP000298416">
    <property type="component" value="Unassembled WGS sequence"/>
</dbReference>
<feature type="region of interest" description="Disordered" evidence="1">
    <location>
        <begin position="56"/>
        <end position="80"/>
    </location>
</feature>
<dbReference type="AlphaFoldDB" id="A0A8X9A168"/>
<dbReference type="EMBL" id="PNBA02000005">
    <property type="protein sequence ID" value="KAG6424543.1"/>
    <property type="molecule type" value="Genomic_DNA"/>
</dbReference>
<gene>
    <name evidence="2" type="ORF">SASPL_114961</name>
</gene>
<evidence type="ECO:0000313" key="2">
    <source>
        <dbReference type="EMBL" id="KAG6424543.1"/>
    </source>
</evidence>